<keyword evidence="2" id="KW-1185">Reference proteome</keyword>
<evidence type="ECO:0000313" key="2">
    <source>
        <dbReference type="Proteomes" id="UP001732700"/>
    </source>
</evidence>
<proteinExistence type="predicted"/>
<dbReference type="Proteomes" id="UP001732700">
    <property type="component" value="Chromosome 7C"/>
</dbReference>
<sequence>MLSLRSGVLTRLLSYPATSSISPLCRLLSAAAATPAASPSPAFAVEQYLIDACDLTRAQALKASTKLSHVKSPTNPDAVLAFLTGLGLSSADVAAVVALDPKFLCTGVERTLAPTVAGLAGIGLSHTKIARLATLVPSSFRRRSVVSNLHYYLSLYGSFENLLRALKYDGNLLAYSIERIVKPNIAILRERGLSDCDIAKLSIAMPRMLSINLERVRMIVSCAQDLGLSPGSPMFRHALQAVAFLDKEKIALKMEYMKNTFRWSDAEARIAVCRAPTLLTSSKDMLQSKSEFLTSVVGLEPAYIAHRPVIINLSLEGRLRPQAPVLCSKVS</sequence>
<reference evidence="1" key="1">
    <citation type="submission" date="2021-05" db="EMBL/GenBank/DDBJ databases">
        <authorList>
            <person name="Scholz U."/>
            <person name="Mascher M."/>
            <person name="Fiebig A."/>
        </authorList>
    </citation>
    <scope>NUCLEOTIDE SEQUENCE [LARGE SCALE GENOMIC DNA]</scope>
</reference>
<name>A0ACD6A872_AVESA</name>
<accession>A0ACD6A872</accession>
<evidence type="ECO:0000313" key="1">
    <source>
        <dbReference type="EnsemblPlants" id="AVESA.00010b.r2.7CG0712900.2.CDS.1"/>
    </source>
</evidence>
<organism evidence="1 2">
    <name type="scientific">Avena sativa</name>
    <name type="common">Oat</name>
    <dbReference type="NCBI Taxonomy" id="4498"/>
    <lineage>
        <taxon>Eukaryota</taxon>
        <taxon>Viridiplantae</taxon>
        <taxon>Streptophyta</taxon>
        <taxon>Embryophyta</taxon>
        <taxon>Tracheophyta</taxon>
        <taxon>Spermatophyta</taxon>
        <taxon>Magnoliopsida</taxon>
        <taxon>Liliopsida</taxon>
        <taxon>Poales</taxon>
        <taxon>Poaceae</taxon>
        <taxon>BOP clade</taxon>
        <taxon>Pooideae</taxon>
        <taxon>Poodae</taxon>
        <taxon>Poeae</taxon>
        <taxon>Poeae Chloroplast Group 1 (Aveneae type)</taxon>
        <taxon>Aveninae</taxon>
        <taxon>Avena</taxon>
    </lineage>
</organism>
<reference evidence="1" key="2">
    <citation type="submission" date="2025-09" db="UniProtKB">
        <authorList>
            <consortium name="EnsemblPlants"/>
        </authorList>
    </citation>
    <scope>IDENTIFICATION</scope>
</reference>
<protein>
    <submittedName>
        <fullName evidence="1">Uncharacterized protein</fullName>
    </submittedName>
</protein>
<dbReference type="EnsemblPlants" id="AVESA.00010b.r2.7CG0712900.2">
    <property type="protein sequence ID" value="AVESA.00010b.r2.7CG0712900.2.CDS.1"/>
    <property type="gene ID" value="AVESA.00010b.r2.7CG0712900"/>
</dbReference>